<feature type="non-terminal residue" evidence="2">
    <location>
        <position position="1"/>
    </location>
</feature>
<sequence>RNIANFVRTRSPNHPTQTHSQRSSPRRPQRSTPASLRDLRFDKRYPRWPPHALSTLLFSRTTSPCSALSLRRALLLSWASTVR</sequence>
<name>A0A161WA98_COLIC</name>
<organism evidence="2 3">
    <name type="scientific">Colletotrichum incanum</name>
    <name type="common">Soybean anthracnose fungus</name>
    <dbReference type="NCBI Taxonomy" id="1573173"/>
    <lineage>
        <taxon>Eukaryota</taxon>
        <taxon>Fungi</taxon>
        <taxon>Dikarya</taxon>
        <taxon>Ascomycota</taxon>
        <taxon>Pezizomycotina</taxon>
        <taxon>Sordariomycetes</taxon>
        <taxon>Hypocreomycetidae</taxon>
        <taxon>Glomerellales</taxon>
        <taxon>Glomerellaceae</taxon>
        <taxon>Colletotrichum</taxon>
        <taxon>Colletotrichum spaethianum species complex</taxon>
    </lineage>
</organism>
<gene>
    <name evidence="2" type="ORF">CI238_03335</name>
</gene>
<comment type="caution">
    <text evidence="2">The sequence shown here is derived from an EMBL/GenBank/DDBJ whole genome shotgun (WGS) entry which is preliminary data.</text>
</comment>
<dbReference type="AlphaFoldDB" id="A0A161WA98"/>
<accession>A0A161WA98</accession>
<feature type="region of interest" description="Disordered" evidence="1">
    <location>
        <begin position="1"/>
        <end position="38"/>
    </location>
</feature>
<evidence type="ECO:0000313" key="3">
    <source>
        <dbReference type="Proteomes" id="UP000076584"/>
    </source>
</evidence>
<keyword evidence="3" id="KW-1185">Reference proteome</keyword>
<proteinExistence type="predicted"/>
<evidence type="ECO:0000256" key="1">
    <source>
        <dbReference type="SAM" id="MobiDB-lite"/>
    </source>
</evidence>
<evidence type="ECO:0000313" key="2">
    <source>
        <dbReference type="EMBL" id="KZL81008.1"/>
    </source>
</evidence>
<dbReference type="Proteomes" id="UP000076584">
    <property type="component" value="Unassembled WGS sequence"/>
</dbReference>
<dbReference type="EMBL" id="LFIW01001782">
    <property type="protein sequence ID" value="KZL81008.1"/>
    <property type="molecule type" value="Genomic_DNA"/>
</dbReference>
<protein>
    <submittedName>
        <fullName evidence="2">Uncharacterized protein</fullName>
    </submittedName>
</protein>
<reference evidence="2 3" key="1">
    <citation type="submission" date="2015-06" db="EMBL/GenBank/DDBJ databases">
        <title>Survival trade-offs in plant roots during colonization by closely related pathogenic and mutualistic fungi.</title>
        <authorList>
            <person name="Hacquard S."/>
            <person name="Kracher B."/>
            <person name="Hiruma K."/>
            <person name="Weinman A."/>
            <person name="Muench P."/>
            <person name="Garrido Oter R."/>
            <person name="Ver Loren van Themaat E."/>
            <person name="Dallerey J.-F."/>
            <person name="Damm U."/>
            <person name="Henrissat B."/>
            <person name="Lespinet O."/>
            <person name="Thon M."/>
            <person name="Kemen E."/>
            <person name="McHardy A.C."/>
            <person name="Schulze-Lefert P."/>
            <person name="O'Connell R.J."/>
        </authorList>
    </citation>
    <scope>NUCLEOTIDE SEQUENCE [LARGE SCALE GENOMIC DNA]</scope>
    <source>
        <strain evidence="2 3">MAFF 238704</strain>
    </source>
</reference>